<dbReference type="OrthoDB" id="9797151at2"/>
<dbReference type="Gene3D" id="1.10.12.10">
    <property type="entry name" value="Lyase 2-enoyl-coa Hydratase, Chain A, domain 2"/>
    <property type="match status" value="1"/>
</dbReference>
<name>A0A502KWW2_9GAMM</name>
<dbReference type="InterPro" id="IPR014748">
    <property type="entry name" value="Enoyl-CoA_hydra_C"/>
</dbReference>
<evidence type="ECO:0000313" key="6">
    <source>
        <dbReference type="Proteomes" id="UP000315303"/>
    </source>
</evidence>
<dbReference type="InterPro" id="IPR051053">
    <property type="entry name" value="ECH/Chromodomain_protein"/>
</dbReference>
<dbReference type="InterPro" id="IPR001753">
    <property type="entry name" value="Enoyl-CoA_hydra/iso"/>
</dbReference>
<dbReference type="Gene3D" id="3.90.226.10">
    <property type="entry name" value="2-enoyl-CoA Hydratase, Chain A, domain 1"/>
    <property type="match status" value="1"/>
</dbReference>
<protein>
    <submittedName>
        <fullName evidence="5">Enoyl-CoA hydratase</fullName>
    </submittedName>
</protein>
<keyword evidence="3" id="KW-0576">Peroxisome</keyword>
<dbReference type="AlphaFoldDB" id="A0A502KWW2"/>
<evidence type="ECO:0000256" key="2">
    <source>
        <dbReference type="ARBA" id="ARBA00005254"/>
    </source>
</evidence>
<gene>
    <name evidence="5" type="ORF">EPA86_07430</name>
</gene>
<dbReference type="Pfam" id="PF00378">
    <property type="entry name" value="ECH_1"/>
    <property type="match status" value="1"/>
</dbReference>
<keyword evidence="6" id="KW-1185">Reference proteome</keyword>
<comment type="subcellular location">
    <subcellularLocation>
        <location evidence="1">Peroxisome</location>
    </subcellularLocation>
</comment>
<sequence>MSDLILTSNAQGIFTITLNRFDKKNALNTEMYQQLCQHFKDAMTNENIHCLVIQGNAECFTAGNDLDDFLQCSHDEDLAALEFVSTLAEFNKPLIAGVAGAAVGIGTTLLLHCDMVIAANNSKFKLPFTQLGLCPEAGSSLLLTQRVGHNRAFELLVLGKTFSANQALEYGIINQVCQPKELLSITRDVASSIAELPQDAVLTSKKLMRQANQTVLPQIIKEEGEQFSRLMNTEECKNILSSFFRTK</sequence>
<dbReference type="GO" id="GO:0004165">
    <property type="term" value="F:delta(3)-delta(2)-enoyl-CoA isomerase activity"/>
    <property type="evidence" value="ECO:0007669"/>
    <property type="project" value="UniProtKB-ARBA"/>
</dbReference>
<evidence type="ECO:0000256" key="3">
    <source>
        <dbReference type="ARBA" id="ARBA00023140"/>
    </source>
</evidence>
<keyword evidence="4" id="KW-0413">Isomerase</keyword>
<dbReference type="PANTHER" id="PTHR43684:SF1">
    <property type="entry name" value="ENOYL-COA DELTA ISOMERASE 2"/>
    <property type="match status" value="1"/>
</dbReference>
<dbReference type="InterPro" id="IPR029045">
    <property type="entry name" value="ClpP/crotonase-like_dom_sf"/>
</dbReference>
<dbReference type="Proteomes" id="UP000315303">
    <property type="component" value="Unassembled WGS sequence"/>
</dbReference>
<dbReference type="SUPFAM" id="SSF52096">
    <property type="entry name" value="ClpP/crotonase"/>
    <property type="match status" value="1"/>
</dbReference>
<evidence type="ECO:0000256" key="1">
    <source>
        <dbReference type="ARBA" id="ARBA00004275"/>
    </source>
</evidence>
<reference evidence="5 6" key="1">
    <citation type="submission" date="2019-01" db="EMBL/GenBank/DDBJ databases">
        <title>Litorilituus lipolytica sp. nov., isolated from intertidal sand of the Yellow Sea in China.</title>
        <authorList>
            <person name="Liu A."/>
        </authorList>
    </citation>
    <scope>NUCLEOTIDE SEQUENCE [LARGE SCALE GENOMIC DNA]</scope>
    <source>
        <strain evidence="5 6">RZ04</strain>
    </source>
</reference>
<comment type="caution">
    <text evidence="5">The sequence shown here is derived from an EMBL/GenBank/DDBJ whole genome shotgun (WGS) entry which is preliminary data.</text>
</comment>
<evidence type="ECO:0000256" key="4">
    <source>
        <dbReference type="ARBA" id="ARBA00023235"/>
    </source>
</evidence>
<comment type="similarity">
    <text evidence="2">Belongs to the enoyl-CoA hydratase/isomerase family.</text>
</comment>
<proteinExistence type="inferred from homology"/>
<dbReference type="CDD" id="cd06558">
    <property type="entry name" value="crotonase-like"/>
    <property type="match status" value="1"/>
</dbReference>
<accession>A0A502KWW2</accession>
<evidence type="ECO:0000313" key="5">
    <source>
        <dbReference type="EMBL" id="TPH16112.1"/>
    </source>
</evidence>
<dbReference type="PANTHER" id="PTHR43684">
    <property type="match status" value="1"/>
</dbReference>
<dbReference type="RefSeq" id="WP_140602800.1">
    <property type="nucleotide sequence ID" value="NZ_SAWY01000016.1"/>
</dbReference>
<dbReference type="EMBL" id="SAWY01000016">
    <property type="protein sequence ID" value="TPH16112.1"/>
    <property type="molecule type" value="Genomic_DNA"/>
</dbReference>
<organism evidence="5 6">
    <name type="scientific">Litorilituus lipolyticus</name>
    <dbReference type="NCBI Taxonomy" id="2491017"/>
    <lineage>
        <taxon>Bacteria</taxon>
        <taxon>Pseudomonadati</taxon>
        <taxon>Pseudomonadota</taxon>
        <taxon>Gammaproteobacteria</taxon>
        <taxon>Alteromonadales</taxon>
        <taxon>Colwelliaceae</taxon>
        <taxon>Litorilituus</taxon>
    </lineage>
</organism>